<dbReference type="Proteomes" id="UP000681722">
    <property type="component" value="Unassembled WGS sequence"/>
</dbReference>
<dbReference type="Gene3D" id="2.20.25.240">
    <property type="match status" value="1"/>
</dbReference>
<feature type="domain" description="FLYWCH-type" evidence="4">
    <location>
        <begin position="4"/>
        <end position="60"/>
    </location>
</feature>
<dbReference type="Pfam" id="PF04500">
    <property type="entry name" value="FLYWCH"/>
    <property type="match status" value="1"/>
</dbReference>
<dbReference type="AlphaFoldDB" id="A0A813SJQ5"/>
<sequence>MLRFTETEKGNVVLNYNCYQYTKKRENKKSNQWRCRDRNCSSTISLCSQDLSIIKNETTHTCAQDTNKFIIDTIIGRMQKRTREETATIPKIYSQEIVKARVENPGLPTGSLFPTLSNIDASLYRRRAINYPKLPTTINEISLNGSWKLDKNGGDFLLVDETCKWNGPIDDFWKRKIQEIGLSRYFLQKKDNDNISDVERKQADHWFHELLV</sequence>
<organism evidence="5 7">
    <name type="scientific">Didymodactylos carnosus</name>
    <dbReference type="NCBI Taxonomy" id="1234261"/>
    <lineage>
        <taxon>Eukaryota</taxon>
        <taxon>Metazoa</taxon>
        <taxon>Spiralia</taxon>
        <taxon>Gnathifera</taxon>
        <taxon>Rotifera</taxon>
        <taxon>Eurotatoria</taxon>
        <taxon>Bdelloidea</taxon>
        <taxon>Philodinida</taxon>
        <taxon>Philodinidae</taxon>
        <taxon>Didymodactylos</taxon>
    </lineage>
</organism>
<comment type="caution">
    <text evidence="5">The sequence shown here is derived from an EMBL/GenBank/DDBJ whole genome shotgun (WGS) entry which is preliminary data.</text>
</comment>
<keyword evidence="7" id="KW-1185">Reference proteome</keyword>
<evidence type="ECO:0000313" key="5">
    <source>
        <dbReference type="EMBL" id="CAF0796979.1"/>
    </source>
</evidence>
<protein>
    <recommendedName>
        <fullName evidence="4">FLYWCH-type domain-containing protein</fullName>
    </recommendedName>
</protein>
<name>A0A813SJQ5_9BILA</name>
<accession>A0A813SJQ5</accession>
<proteinExistence type="predicted"/>
<evidence type="ECO:0000256" key="2">
    <source>
        <dbReference type="ARBA" id="ARBA00022771"/>
    </source>
</evidence>
<dbReference type="Proteomes" id="UP000663829">
    <property type="component" value="Unassembled WGS sequence"/>
</dbReference>
<keyword evidence="2" id="KW-0863">Zinc-finger</keyword>
<evidence type="ECO:0000313" key="6">
    <source>
        <dbReference type="EMBL" id="CAF3581710.1"/>
    </source>
</evidence>
<reference evidence="5" key="1">
    <citation type="submission" date="2021-02" db="EMBL/GenBank/DDBJ databases">
        <authorList>
            <person name="Nowell W R."/>
        </authorList>
    </citation>
    <scope>NUCLEOTIDE SEQUENCE</scope>
</reference>
<evidence type="ECO:0000256" key="3">
    <source>
        <dbReference type="ARBA" id="ARBA00022833"/>
    </source>
</evidence>
<dbReference type="InterPro" id="IPR007588">
    <property type="entry name" value="Znf_FLYWCH"/>
</dbReference>
<dbReference type="EMBL" id="CAJNOQ010000401">
    <property type="protein sequence ID" value="CAF0796979.1"/>
    <property type="molecule type" value="Genomic_DNA"/>
</dbReference>
<keyword evidence="1" id="KW-0479">Metal-binding</keyword>
<dbReference type="GO" id="GO:0008270">
    <property type="term" value="F:zinc ion binding"/>
    <property type="evidence" value="ECO:0007669"/>
    <property type="project" value="UniProtKB-KW"/>
</dbReference>
<keyword evidence="3" id="KW-0862">Zinc</keyword>
<gene>
    <name evidence="5" type="ORF">GPM918_LOCUS3307</name>
    <name evidence="6" type="ORF">SRO942_LOCUS3307</name>
</gene>
<dbReference type="EMBL" id="CAJOBC010000401">
    <property type="protein sequence ID" value="CAF3581710.1"/>
    <property type="molecule type" value="Genomic_DNA"/>
</dbReference>
<evidence type="ECO:0000256" key="1">
    <source>
        <dbReference type="ARBA" id="ARBA00022723"/>
    </source>
</evidence>
<evidence type="ECO:0000259" key="4">
    <source>
        <dbReference type="Pfam" id="PF04500"/>
    </source>
</evidence>
<evidence type="ECO:0000313" key="7">
    <source>
        <dbReference type="Proteomes" id="UP000663829"/>
    </source>
</evidence>